<name>A0A6A6WSP7_9PLEO</name>
<gene>
    <name evidence="2" type="ORF">K505DRAFT_135555</name>
</gene>
<keyword evidence="1" id="KW-0812">Transmembrane</keyword>
<dbReference type="EMBL" id="MU002380">
    <property type="protein sequence ID" value="KAF2786973.1"/>
    <property type="molecule type" value="Genomic_DNA"/>
</dbReference>
<reference evidence="2" key="1">
    <citation type="journal article" date="2020" name="Stud. Mycol.">
        <title>101 Dothideomycetes genomes: a test case for predicting lifestyles and emergence of pathogens.</title>
        <authorList>
            <person name="Haridas S."/>
            <person name="Albert R."/>
            <person name="Binder M."/>
            <person name="Bloem J."/>
            <person name="Labutti K."/>
            <person name="Salamov A."/>
            <person name="Andreopoulos B."/>
            <person name="Baker S."/>
            <person name="Barry K."/>
            <person name="Bills G."/>
            <person name="Bluhm B."/>
            <person name="Cannon C."/>
            <person name="Castanera R."/>
            <person name="Culley D."/>
            <person name="Daum C."/>
            <person name="Ezra D."/>
            <person name="Gonzalez J."/>
            <person name="Henrissat B."/>
            <person name="Kuo A."/>
            <person name="Liang C."/>
            <person name="Lipzen A."/>
            <person name="Lutzoni F."/>
            <person name="Magnuson J."/>
            <person name="Mondo S."/>
            <person name="Nolan M."/>
            <person name="Ohm R."/>
            <person name="Pangilinan J."/>
            <person name="Park H.-J."/>
            <person name="Ramirez L."/>
            <person name="Alfaro M."/>
            <person name="Sun H."/>
            <person name="Tritt A."/>
            <person name="Yoshinaga Y."/>
            <person name="Zwiers L.-H."/>
            <person name="Turgeon B."/>
            <person name="Goodwin S."/>
            <person name="Spatafora J."/>
            <person name="Crous P."/>
            <person name="Grigoriev I."/>
        </authorList>
    </citation>
    <scope>NUCLEOTIDE SEQUENCE</scope>
    <source>
        <strain evidence="2">CBS 109.77</strain>
    </source>
</reference>
<dbReference type="Proteomes" id="UP000799757">
    <property type="component" value="Unassembled WGS sequence"/>
</dbReference>
<evidence type="ECO:0000256" key="1">
    <source>
        <dbReference type="SAM" id="Phobius"/>
    </source>
</evidence>
<protein>
    <submittedName>
        <fullName evidence="2">Uncharacterized protein</fullName>
    </submittedName>
</protein>
<keyword evidence="1" id="KW-1133">Transmembrane helix</keyword>
<keyword evidence="3" id="KW-1185">Reference proteome</keyword>
<feature type="transmembrane region" description="Helical" evidence="1">
    <location>
        <begin position="12"/>
        <end position="30"/>
    </location>
</feature>
<dbReference type="AlphaFoldDB" id="A0A6A6WSP7"/>
<evidence type="ECO:0000313" key="3">
    <source>
        <dbReference type="Proteomes" id="UP000799757"/>
    </source>
</evidence>
<proteinExistence type="predicted"/>
<evidence type="ECO:0000313" key="2">
    <source>
        <dbReference type="EMBL" id="KAF2786973.1"/>
    </source>
</evidence>
<accession>A0A6A6WSP7</accession>
<keyword evidence="1" id="KW-0472">Membrane</keyword>
<sequence length="68" mass="7670">MRVSGVDSVLSIYTYMCVLGTFFVPGRRGVFEGRGDPSGRLVLDVRGWLSLSSYRLPCTSWSELLLYF</sequence>
<organism evidence="2 3">
    <name type="scientific">Melanomma pulvis-pyrius CBS 109.77</name>
    <dbReference type="NCBI Taxonomy" id="1314802"/>
    <lineage>
        <taxon>Eukaryota</taxon>
        <taxon>Fungi</taxon>
        <taxon>Dikarya</taxon>
        <taxon>Ascomycota</taxon>
        <taxon>Pezizomycotina</taxon>
        <taxon>Dothideomycetes</taxon>
        <taxon>Pleosporomycetidae</taxon>
        <taxon>Pleosporales</taxon>
        <taxon>Melanommataceae</taxon>
        <taxon>Melanomma</taxon>
    </lineage>
</organism>